<evidence type="ECO:0000259" key="2">
    <source>
        <dbReference type="Pfam" id="PF02120"/>
    </source>
</evidence>
<dbReference type="AlphaFoldDB" id="A0A494ZAT4"/>
<protein>
    <recommendedName>
        <fullName evidence="2">Flagellar hook-length control protein-like C-terminal domain-containing protein</fullName>
    </recommendedName>
</protein>
<dbReference type="EMBL" id="RBZN01000002">
    <property type="protein sequence ID" value="RKQ19796.1"/>
    <property type="molecule type" value="Genomic_DNA"/>
</dbReference>
<feature type="domain" description="Flagellar hook-length control protein-like C-terminal" evidence="2">
    <location>
        <begin position="358"/>
        <end position="434"/>
    </location>
</feature>
<evidence type="ECO:0000313" key="3">
    <source>
        <dbReference type="EMBL" id="RKQ19796.1"/>
    </source>
</evidence>
<sequence length="482" mass="54407">MNVGILQLSNISTNAQSSTISKQPSNSGNFGDIFSQIAKKEEVLQKNPENEEFVNLEKLEDLLNSTTIEEVLNKLDISHQDGMGFNETLISDVMDSSNLEKVLEEIAQDYGLHSISASENVELIEINELLNIDNLLNVLQINYEEIINAFEELFGVDQIILSEIWDLINFVNNQPHESISNSFIKGLNGEQNLSPQTVQQLLHVLKVIETVGANSNLPKEQQNQILNLKEMLQVISKDLEVKNSQDKNKTNNNLFFKKVVNIKQQSERANGITINSVKLNEVLFSQNQTTNTEKVITSPVNQMVVTNEQNEENTSNMITPTPSTMISSKTVTITLPVEKSAQADAFVKEFQSLINRTQLSNSQGTMKLLVKLYPENLGSIRIEILQKDGMLSARLLASTSQAKELLDSQIQQLKTTFAQQNIQMDRIDIAQSLQETDRNSRDQSLFGNMFKQQQSSQEDNEQEENKQEDSMSFEDYLLNEEV</sequence>
<dbReference type="Gene3D" id="3.30.750.140">
    <property type="match status" value="1"/>
</dbReference>
<dbReference type="Proteomes" id="UP000272238">
    <property type="component" value="Unassembled WGS sequence"/>
</dbReference>
<organism evidence="3 4">
    <name type="scientific">Ureibacillus endophyticus</name>
    <dbReference type="NCBI Taxonomy" id="1978490"/>
    <lineage>
        <taxon>Bacteria</taxon>
        <taxon>Bacillati</taxon>
        <taxon>Bacillota</taxon>
        <taxon>Bacilli</taxon>
        <taxon>Bacillales</taxon>
        <taxon>Caryophanaceae</taxon>
        <taxon>Ureibacillus</taxon>
    </lineage>
</organism>
<proteinExistence type="predicted"/>
<name>A0A494ZAT4_9BACL</name>
<dbReference type="OrthoDB" id="2112988at2"/>
<accession>A0A494ZAT4</accession>
<dbReference type="RefSeq" id="WP_121212982.1">
    <property type="nucleotide sequence ID" value="NZ_RBZN01000002.1"/>
</dbReference>
<dbReference type="InterPro" id="IPR038610">
    <property type="entry name" value="FliK-like_C_sf"/>
</dbReference>
<reference evidence="3 4" key="1">
    <citation type="journal article" date="2016" name="Antonie Van Leeuwenhoek">
        <title>Lysinibacillus endophyticus sp. nov., an indole-3-acetic acid producing endophytic bacterium isolated from corn root (Zea mays cv. Xinken-5).</title>
        <authorList>
            <person name="Yu J."/>
            <person name="Guan X."/>
            <person name="Liu C."/>
            <person name="Xiang W."/>
            <person name="Yu Z."/>
            <person name="Liu X."/>
            <person name="Wang G."/>
        </authorList>
    </citation>
    <scope>NUCLEOTIDE SEQUENCE [LARGE SCALE GENOMIC DNA]</scope>
    <source>
        <strain evidence="3 4">DSM 100506</strain>
    </source>
</reference>
<dbReference type="InterPro" id="IPR021136">
    <property type="entry name" value="Flagellar_hook_control-like_C"/>
</dbReference>
<gene>
    <name evidence="3" type="ORF">D8M03_01880</name>
</gene>
<feature type="region of interest" description="Disordered" evidence="1">
    <location>
        <begin position="446"/>
        <end position="482"/>
    </location>
</feature>
<comment type="caution">
    <text evidence="3">The sequence shown here is derived from an EMBL/GenBank/DDBJ whole genome shotgun (WGS) entry which is preliminary data.</text>
</comment>
<dbReference type="CDD" id="cd17470">
    <property type="entry name" value="T3SS_Flik_C"/>
    <property type="match status" value="1"/>
</dbReference>
<evidence type="ECO:0000313" key="4">
    <source>
        <dbReference type="Proteomes" id="UP000272238"/>
    </source>
</evidence>
<keyword evidence="4" id="KW-1185">Reference proteome</keyword>
<evidence type="ECO:0000256" key="1">
    <source>
        <dbReference type="SAM" id="MobiDB-lite"/>
    </source>
</evidence>
<dbReference type="Pfam" id="PF02120">
    <property type="entry name" value="Flg_hook"/>
    <property type="match status" value="1"/>
</dbReference>